<comment type="caution">
    <text evidence="17">The sequence shown here is derived from an EMBL/GenBank/DDBJ whole genome shotgun (WGS) entry which is preliminary data.</text>
</comment>
<evidence type="ECO:0000256" key="9">
    <source>
        <dbReference type="ARBA" id="ARBA00022786"/>
    </source>
</evidence>
<dbReference type="GO" id="GO:0016020">
    <property type="term" value="C:membrane"/>
    <property type="evidence" value="ECO:0007669"/>
    <property type="project" value="UniProtKB-SubCell"/>
</dbReference>
<dbReference type="PROSITE" id="PS50089">
    <property type="entry name" value="ZF_RING_2"/>
    <property type="match status" value="1"/>
</dbReference>
<evidence type="ECO:0000256" key="2">
    <source>
        <dbReference type="ARBA" id="ARBA00004167"/>
    </source>
</evidence>
<dbReference type="SUPFAM" id="SSF57850">
    <property type="entry name" value="RING/U-box"/>
    <property type="match status" value="1"/>
</dbReference>
<keyword evidence="5" id="KW-0808">Transferase</keyword>
<dbReference type="Proteomes" id="UP001634393">
    <property type="component" value="Unassembled WGS sequence"/>
</dbReference>
<dbReference type="Gene3D" id="3.30.40.10">
    <property type="entry name" value="Zinc/RING finger domain, C3HC4 (zinc finger)"/>
    <property type="match status" value="1"/>
</dbReference>
<evidence type="ECO:0000256" key="5">
    <source>
        <dbReference type="ARBA" id="ARBA00022679"/>
    </source>
</evidence>
<dbReference type="PANTHER" id="PTHR45768">
    <property type="entry name" value="E3 UBIQUITIN-PROTEIN LIGASE RNF13-LIKE"/>
    <property type="match status" value="1"/>
</dbReference>
<dbReference type="InterPro" id="IPR001841">
    <property type="entry name" value="Znf_RING"/>
</dbReference>
<comment type="similarity">
    <text evidence="13">Belongs to the RING-type zinc finger family. ATL subfamily.</text>
</comment>
<dbReference type="GO" id="GO:0008270">
    <property type="term" value="F:zinc ion binding"/>
    <property type="evidence" value="ECO:0007669"/>
    <property type="project" value="UniProtKB-KW"/>
</dbReference>
<keyword evidence="7" id="KW-0479">Metal-binding</keyword>
<evidence type="ECO:0000256" key="4">
    <source>
        <dbReference type="ARBA" id="ARBA00012483"/>
    </source>
</evidence>
<comment type="subcellular location">
    <subcellularLocation>
        <location evidence="2">Membrane</location>
        <topology evidence="2">Single-pass membrane protein</topology>
    </subcellularLocation>
</comment>
<proteinExistence type="inferred from homology"/>
<keyword evidence="11 15" id="KW-1133">Transmembrane helix</keyword>
<comment type="pathway">
    <text evidence="3">Protein modification; protein ubiquitination.</text>
</comment>
<reference evidence="17 18" key="1">
    <citation type="submission" date="2024-12" db="EMBL/GenBank/DDBJ databases">
        <title>The unique morphological basis and parallel evolutionary history of personate flowers in Penstemon.</title>
        <authorList>
            <person name="Depatie T.H."/>
            <person name="Wessinger C.A."/>
        </authorList>
    </citation>
    <scope>NUCLEOTIDE SEQUENCE [LARGE SCALE GENOMIC DNA]</scope>
    <source>
        <strain evidence="17">WTNN_2</strain>
        <tissue evidence="17">Leaf</tissue>
    </source>
</reference>
<dbReference type="GO" id="GO:0061630">
    <property type="term" value="F:ubiquitin protein ligase activity"/>
    <property type="evidence" value="ECO:0007669"/>
    <property type="project" value="UniProtKB-EC"/>
</dbReference>
<organism evidence="17 18">
    <name type="scientific">Penstemon smallii</name>
    <dbReference type="NCBI Taxonomy" id="265156"/>
    <lineage>
        <taxon>Eukaryota</taxon>
        <taxon>Viridiplantae</taxon>
        <taxon>Streptophyta</taxon>
        <taxon>Embryophyta</taxon>
        <taxon>Tracheophyta</taxon>
        <taxon>Spermatophyta</taxon>
        <taxon>Magnoliopsida</taxon>
        <taxon>eudicotyledons</taxon>
        <taxon>Gunneridae</taxon>
        <taxon>Pentapetalae</taxon>
        <taxon>asterids</taxon>
        <taxon>lamiids</taxon>
        <taxon>Lamiales</taxon>
        <taxon>Plantaginaceae</taxon>
        <taxon>Cheloneae</taxon>
        <taxon>Penstemon</taxon>
    </lineage>
</organism>
<dbReference type="AlphaFoldDB" id="A0ABD3S2F1"/>
<evidence type="ECO:0000256" key="15">
    <source>
        <dbReference type="SAM" id="Phobius"/>
    </source>
</evidence>
<feature type="transmembrane region" description="Helical" evidence="15">
    <location>
        <begin position="7"/>
        <end position="30"/>
    </location>
</feature>
<evidence type="ECO:0000313" key="18">
    <source>
        <dbReference type="Proteomes" id="UP001634393"/>
    </source>
</evidence>
<keyword evidence="8 14" id="KW-0863">Zinc-finger</keyword>
<evidence type="ECO:0000256" key="10">
    <source>
        <dbReference type="ARBA" id="ARBA00022833"/>
    </source>
</evidence>
<dbReference type="CDD" id="cd16461">
    <property type="entry name" value="RING-H2_EL5-like"/>
    <property type="match status" value="1"/>
</dbReference>
<keyword evidence="9" id="KW-0833">Ubl conjugation pathway</keyword>
<keyword evidence="6 15" id="KW-0812">Transmembrane</keyword>
<keyword evidence="18" id="KW-1185">Reference proteome</keyword>
<dbReference type="EMBL" id="JBJXBP010000007">
    <property type="protein sequence ID" value="KAL3818645.1"/>
    <property type="molecule type" value="Genomic_DNA"/>
</dbReference>
<feature type="domain" description="RING-type" evidence="16">
    <location>
        <begin position="98"/>
        <end position="140"/>
    </location>
</feature>
<name>A0ABD3S2F1_9LAMI</name>
<dbReference type="EC" id="2.3.2.27" evidence="4"/>
<comment type="catalytic activity">
    <reaction evidence="1">
        <text>S-ubiquitinyl-[E2 ubiquitin-conjugating enzyme]-L-cysteine + [acceptor protein]-L-lysine = [E2 ubiquitin-conjugating enzyme]-L-cysteine + N(6)-ubiquitinyl-[acceptor protein]-L-lysine.</text>
        <dbReference type="EC" id="2.3.2.27"/>
    </reaction>
</comment>
<evidence type="ECO:0000259" key="16">
    <source>
        <dbReference type="PROSITE" id="PS50089"/>
    </source>
</evidence>
<dbReference type="PANTHER" id="PTHR45768:SF71">
    <property type="entry name" value="RING_U-BOX SUPERFAMILY PROTEIN"/>
    <property type="match status" value="1"/>
</dbReference>
<dbReference type="FunFam" id="3.30.40.10:FF:000187">
    <property type="entry name" value="E3 ubiquitin-protein ligase ATL6"/>
    <property type="match status" value="1"/>
</dbReference>
<dbReference type="SMART" id="SM00184">
    <property type="entry name" value="RING"/>
    <property type="match status" value="1"/>
</dbReference>
<evidence type="ECO:0000256" key="3">
    <source>
        <dbReference type="ARBA" id="ARBA00004906"/>
    </source>
</evidence>
<evidence type="ECO:0000256" key="6">
    <source>
        <dbReference type="ARBA" id="ARBA00022692"/>
    </source>
</evidence>
<evidence type="ECO:0000256" key="14">
    <source>
        <dbReference type="PROSITE-ProRule" id="PRU00175"/>
    </source>
</evidence>
<protein>
    <recommendedName>
        <fullName evidence="4">RING-type E3 ubiquitin transferase</fullName>
        <ecNumber evidence="4">2.3.2.27</ecNumber>
    </recommendedName>
</protein>
<dbReference type="Pfam" id="PF13639">
    <property type="entry name" value="zf-RING_2"/>
    <property type="match status" value="1"/>
</dbReference>
<gene>
    <name evidence="17" type="ORF">ACJIZ3_004550</name>
</gene>
<evidence type="ECO:0000256" key="11">
    <source>
        <dbReference type="ARBA" id="ARBA00022989"/>
    </source>
</evidence>
<evidence type="ECO:0000256" key="12">
    <source>
        <dbReference type="ARBA" id="ARBA00023136"/>
    </source>
</evidence>
<evidence type="ECO:0000256" key="1">
    <source>
        <dbReference type="ARBA" id="ARBA00000900"/>
    </source>
</evidence>
<sequence length="269" mass="30188">MGSSINQLILLVVVILAIIIFIFGLLQLLIKCVKKSSPSFSSISQSNQSQNSSNTPTFQRQLQQLFQLHDSGLDQALIDTLPIFYYKEIMGLKEPFDCAVCLCEFTDWDKLKLLPNCSHAFHIQCIETWLLSNSTCPLCRSLIDFETLRVNESFADNCGPSPTRICSVQLGKLRKLNEGLDIEEVSTSTSSIDARRCFSMGAFEYIVGDWDLQVALSSGNCEGQFGNSAEIDCKRINPRSRDESLSVSKIWLWSKKGKFHTSSSEIVIY</sequence>
<dbReference type="InterPro" id="IPR013083">
    <property type="entry name" value="Znf_RING/FYVE/PHD"/>
</dbReference>
<evidence type="ECO:0000256" key="13">
    <source>
        <dbReference type="ARBA" id="ARBA00024209"/>
    </source>
</evidence>
<evidence type="ECO:0000256" key="8">
    <source>
        <dbReference type="ARBA" id="ARBA00022771"/>
    </source>
</evidence>
<evidence type="ECO:0000313" key="17">
    <source>
        <dbReference type="EMBL" id="KAL3818645.1"/>
    </source>
</evidence>
<keyword evidence="10" id="KW-0862">Zinc</keyword>
<accession>A0ABD3S2F1</accession>
<keyword evidence="12 15" id="KW-0472">Membrane</keyword>
<evidence type="ECO:0000256" key="7">
    <source>
        <dbReference type="ARBA" id="ARBA00022723"/>
    </source>
</evidence>